<evidence type="ECO:0000313" key="1">
    <source>
        <dbReference type="Proteomes" id="UP000887580"/>
    </source>
</evidence>
<reference evidence="2" key="1">
    <citation type="submission" date="2022-11" db="UniProtKB">
        <authorList>
            <consortium name="WormBaseParasite"/>
        </authorList>
    </citation>
    <scope>IDENTIFICATION</scope>
</reference>
<name>A0AC35GIJ7_9BILA</name>
<sequence length="658" mass="76714">MANEKAAENTMKEFIDSALNHSGVPKTESANFIWMLKQNGVINEEDKILINKFEKLENLFKAMEKRYFDIILRFQFNYNKIINSTIVEIPEHLKTYVKMHLKDFIENAELALQMEADVEYQVTIPPKTTLQETAERQIVIVDRDTGVYLPKSHWHKGLHQFLQLKHGLRLTALSTKALFISNISYYRKFGCIYGFSGTLGSELEKKQLEKLYQLKSIIVPSSNIKQFYEERTIVTSTAESHYNEIYNAIYNKLWEGRSILVIADSIKQVTEISNNIKEKAEILHDVQREPFDSIILYKYDYENYLEKIGGELDEKRIIIATNLAGRGIDLKLKEELLKKGGLHVIVAFHPRNIRIEEQAFGRAARCGECGTAQLIICDKSVKNEATANILELKWKRDIKEKSKMDKITAHYENHVQAQKECFSLFCTKYDKLRKNLQTRKEDLKNIEIEKQLLPSVINTDNNVANKNDTDNDETEVFLPLKNDESVEASKNILVFNEFLQEFDEYKKILIDDLLDNWAMFLDRCEYKCKTKESKVEDTKLFCDKLNVDGTQEPTQPLNILRCAILKIKKKKKNEYIEAKMFLTKLANEFPAYLPEAQYYSFYLDSKEKEGEKQISNAEKELEKIKNGFTKRLANHIKNSSTVKQYMIKEENRIFTCDN</sequence>
<organism evidence="1 2">
    <name type="scientific">Panagrolaimus sp. PS1159</name>
    <dbReference type="NCBI Taxonomy" id="55785"/>
    <lineage>
        <taxon>Eukaryota</taxon>
        <taxon>Metazoa</taxon>
        <taxon>Ecdysozoa</taxon>
        <taxon>Nematoda</taxon>
        <taxon>Chromadorea</taxon>
        <taxon>Rhabditida</taxon>
        <taxon>Tylenchina</taxon>
        <taxon>Panagrolaimomorpha</taxon>
        <taxon>Panagrolaimoidea</taxon>
        <taxon>Panagrolaimidae</taxon>
        <taxon>Panagrolaimus</taxon>
    </lineage>
</organism>
<dbReference type="WBParaSite" id="PS1159_v2.g5464.t1">
    <property type="protein sequence ID" value="PS1159_v2.g5464.t1"/>
    <property type="gene ID" value="PS1159_v2.g5464"/>
</dbReference>
<dbReference type="Proteomes" id="UP000887580">
    <property type="component" value="Unplaced"/>
</dbReference>
<protein>
    <submittedName>
        <fullName evidence="2">Uncharacterized protein</fullName>
    </submittedName>
</protein>
<evidence type="ECO:0000313" key="2">
    <source>
        <dbReference type="WBParaSite" id="PS1159_v2.g5464.t1"/>
    </source>
</evidence>
<accession>A0AC35GIJ7</accession>
<proteinExistence type="predicted"/>